<keyword evidence="11" id="KW-0238">DNA-binding</keyword>
<dbReference type="SUPFAM" id="SSF52113">
    <property type="entry name" value="BRCT domain"/>
    <property type="match status" value="1"/>
</dbReference>
<evidence type="ECO:0000313" key="22">
    <source>
        <dbReference type="Proteomes" id="UP000664132"/>
    </source>
</evidence>
<dbReference type="Proteomes" id="UP000664132">
    <property type="component" value="Unassembled WGS sequence"/>
</dbReference>
<dbReference type="FunFam" id="1.20.142.10:FF:000002">
    <property type="entry name" value="Poly [ADP-ribose] polymerase"/>
    <property type="match status" value="1"/>
</dbReference>
<evidence type="ECO:0000259" key="19">
    <source>
        <dbReference type="PROSITE" id="PS51060"/>
    </source>
</evidence>
<dbReference type="Pfam" id="PF05406">
    <property type="entry name" value="WGR"/>
    <property type="match status" value="1"/>
</dbReference>
<keyword evidence="12" id="KW-0539">Nucleus</keyword>
<evidence type="ECO:0000259" key="17">
    <source>
        <dbReference type="PROSITE" id="PS50172"/>
    </source>
</evidence>
<feature type="domain" description="PARP alpha-helical" evidence="19">
    <location>
        <begin position="340"/>
        <end position="466"/>
    </location>
</feature>
<dbReference type="SUPFAM" id="SSF56399">
    <property type="entry name" value="ADP-ribosylation"/>
    <property type="match status" value="1"/>
</dbReference>
<comment type="similarity">
    <text evidence="13">Belongs to the ARTD/PARP family.</text>
</comment>
<dbReference type="GO" id="GO:1990404">
    <property type="term" value="F:NAD+-protein mono-ADP-ribosyltransferase activity"/>
    <property type="evidence" value="ECO:0007669"/>
    <property type="project" value="TreeGrafter"/>
</dbReference>
<keyword evidence="9" id="KW-0862">Zinc</keyword>
<protein>
    <recommendedName>
        <fullName evidence="15">Poly [ADP-ribose] polymerase</fullName>
        <shortName evidence="15">PARP</shortName>
        <ecNumber evidence="15">2.4.2.-</ecNumber>
    </recommendedName>
</protein>
<evidence type="ECO:0000256" key="12">
    <source>
        <dbReference type="ARBA" id="ARBA00023242"/>
    </source>
</evidence>
<dbReference type="Gene3D" id="3.90.228.10">
    <property type="match status" value="1"/>
</dbReference>
<dbReference type="InterPro" id="IPR036616">
    <property type="entry name" value="Poly(ADP-ribose)pol_reg_dom_sf"/>
</dbReference>
<dbReference type="Gene3D" id="2.20.140.10">
    <property type="entry name" value="WGR domain"/>
    <property type="match status" value="1"/>
</dbReference>
<dbReference type="AlphaFoldDB" id="A0A8H7T8E1"/>
<dbReference type="Pfam" id="PF00644">
    <property type="entry name" value="PARP"/>
    <property type="match status" value="1"/>
</dbReference>
<keyword evidence="10 15" id="KW-0520">NAD</keyword>
<sequence length="709" mass="78680">MAPSKKGGPAKAASPPLQGCFIALSGTFPGRTQPSTDKELITPLGGTLAKSITADTTHLVSTEGDYAKPSTKVTQAKSKNIHIVNMTWLEDCLDQNARMDETNYSFGGLASAAPSAPHPTANSQTNGKAKGKAIKKRAAAVDDEDEEEDKPQPKKVTKPAGAIASDEEDSQGSKPVPTKIDESKLNYAALEGKTNVATLSYLKIPVDECCGLTSYQVYIDDDKVIYDASLNQTNAGNNNNKFYRVQLLHNNGDFKTWTRWGRVGDRGQSKMLGDGTLKDALREFDSKFKAKSGLSWANRADKPKSGKYTFIERSYTEDTDDEETEPKVKAESEEQEPAPESKLPVAVQDLMELIFNQQYFAATMVDLNYDVNKMPLGKLAKSTIVKGYQALKDLSDLMNDQSLAQSLYDTDYHSAIENLSNSFYSYIPHAFGRNRPPIINNQDMLNREVELLDSLSDMKDTANLMKKEPKDVEKINALDRQFRGLGLEEMTPLKKESTEFQELKNYLVETRGSTHNANYHVDQIFRIERNGEKDRFDKSPYAGPPRDRRLLWHGSRTTNFGGILSQGLRIAPPEAPVSGYMFGKGIYLADMSSKSANYCCSYISNGHVLLLLCEAELGDPKQELTDASYTAGEDAKSKGMISTWGMGMTGPKVWKDAEVVHPSLRGIKIPDVTTPPDHTGVPNAYLMYNEYITYDVAQVRLRYLFRVRM</sequence>
<dbReference type="Gene3D" id="3.40.50.10190">
    <property type="entry name" value="BRCT domain"/>
    <property type="match status" value="1"/>
</dbReference>
<evidence type="ECO:0000256" key="9">
    <source>
        <dbReference type="ARBA" id="ARBA00022833"/>
    </source>
</evidence>
<keyword evidence="5" id="KW-0479">Metal-binding</keyword>
<evidence type="ECO:0000256" key="3">
    <source>
        <dbReference type="ARBA" id="ARBA00022679"/>
    </source>
</evidence>
<evidence type="ECO:0000256" key="16">
    <source>
        <dbReference type="SAM" id="MobiDB-lite"/>
    </source>
</evidence>
<gene>
    <name evidence="21" type="ORF">IFR04_012665</name>
</gene>
<feature type="domain" description="WGR" evidence="20">
    <location>
        <begin position="214"/>
        <end position="308"/>
    </location>
</feature>
<dbReference type="PROSITE" id="PS51060">
    <property type="entry name" value="PARP_ALPHA_HD"/>
    <property type="match status" value="1"/>
</dbReference>
<evidence type="ECO:0000256" key="4">
    <source>
        <dbReference type="ARBA" id="ARBA00022695"/>
    </source>
</evidence>
<dbReference type="GO" id="GO:0070212">
    <property type="term" value="P:protein poly-ADP-ribosylation"/>
    <property type="evidence" value="ECO:0007669"/>
    <property type="project" value="TreeGrafter"/>
</dbReference>
<dbReference type="SMART" id="SM00292">
    <property type="entry name" value="BRCT"/>
    <property type="match status" value="1"/>
</dbReference>
<dbReference type="CDD" id="cd01437">
    <property type="entry name" value="parp_like"/>
    <property type="match status" value="1"/>
</dbReference>
<dbReference type="FunFam" id="3.90.228.10:FF:000002">
    <property type="entry name" value="Poly [ADP-ribose] polymerase"/>
    <property type="match status" value="1"/>
</dbReference>
<feature type="compositionally biased region" description="Low complexity" evidence="16">
    <location>
        <begin position="110"/>
        <end position="123"/>
    </location>
</feature>
<dbReference type="GO" id="GO:0003950">
    <property type="term" value="F:NAD+ poly-ADP-ribosyltransferase activity"/>
    <property type="evidence" value="ECO:0007669"/>
    <property type="project" value="UniProtKB-UniRule"/>
</dbReference>
<dbReference type="OrthoDB" id="2017365at2759"/>
<name>A0A8H7T8E1_9HELO</name>
<dbReference type="SUPFAM" id="SSF47587">
    <property type="entry name" value="Domain of poly(ADP-ribose) polymerase"/>
    <property type="match status" value="1"/>
</dbReference>
<evidence type="ECO:0000256" key="1">
    <source>
        <dbReference type="ARBA" id="ARBA00004123"/>
    </source>
</evidence>
<dbReference type="Pfam" id="PF02877">
    <property type="entry name" value="PARP_reg"/>
    <property type="match status" value="1"/>
</dbReference>
<evidence type="ECO:0000256" key="13">
    <source>
        <dbReference type="ARBA" id="ARBA00024347"/>
    </source>
</evidence>
<feature type="domain" description="BRCT" evidence="17">
    <location>
        <begin position="12"/>
        <end position="106"/>
    </location>
</feature>
<evidence type="ECO:0000256" key="14">
    <source>
        <dbReference type="ARBA" id="ARBA00033987"/>
    </source>
</evidence>
<dbReference type="PANTHER" id="PTHR10459:SF60">
    <property type="entry name" value="POLY [ADP-RIBOSE] POLYMERASE 2"/>
    <property type="match status" value="1"/>
</dbReference>
<dbReference type="Pfam" id="PF00533">
    <property type="entry name" value="BRCT"/>
    <property type="match status" value="1"/>
</dbReference>
<keyword evidence="2 15" id="KW-0328">Glycosyltransferase</keyword>
<evidence type="ECO:0000256" key="7">
    <source>
        <dbReference type="ARBA" id="ARBA00022765"/>
    </source>
</evidence>
<evidence type="ECO:0000256" key="11">
    <source>
        <dbReference type="ARBA" id="ARBA00023125"/>
    </source>
</evidence>
<dbReference type="FunFam" id="2.20.140.10:FF:000001">
    <property type="entry name" value="Poly [ADP-ribose] polymerase"/>
    <property type="match status" value="1"/>
</dbReference>
<dbReference type="SMART" id="SM00773">
    <property type="entry name" value="WGR"/>
    <property type="match status" value="1"/>
</dbReference>
<evidence type="ECO:0000256" key="10">
    <source>
        <dbReference type="ARBA" id="ARBA00023027"/>
    </source>
</evidence>
<dbReference type="GO" id="GO:0016779">
    <property type="term" value="F:nucleotidyltransferase activity"/>
    <property type="evidence" value="ECO:0007669"/>
    <property type="project" value="UniProtKB-KW"/>
</dbReference>
<comment type="catalytic activity">
    <reaction evidence="14">
        <text>NAD(+) + (ADP-D-ribosyl)n-acceptor = nicotinamide + (ADP-D-ribosyl)n+1-acceptor + H(+).</text>
        <dbReference type="EC" id="2.4.2.30"/>
    </reaction>
</comment>
<feature type="domain" description="PARP catalytic" evidence="18">
    <location>
        <begin position="476"/>
        <end position="709"/>
    </location>
</feature>
<dbReference type="CDD" id="cd17747">
    <property type="entry name" value="BRCT_PARP1"/>
    <property type="match status" value="1"/>
</dbReference>
<dbReference type="PROSITE" id="PS50172">
    <property type="entry name" value="BRCT"/>
    <property type="match status" value="1"/>
</dbReference>
<comment type="subcellular location">
    <subcellularLocation>
        <location evidence="1">Nucleus</location>
    </subcellularLocation>
</comment>
<dbReference type="GO" id="GO:0005730">
    <property type="term" value="C:nucleolus"/>
    <property type="evidence" value="ECO:0007669"/>
    <property type="project" value="TreeGrafter"/>
</dbReference>
<keyword evidence="6" id="KW-0677">Repeat</keyword>
<dbReference type="GO" id="GO:0008270">
    <property type="term" value="F:zinc ion binding"/>
    <property type="evidence" value="ECO:0007669"/>
    <property type="project" value="UniProtKB-KW"/>
</dbReference>
<keyword evidence="7" id="KW-0013">ADP-ribosylation</keyword>
<dbReference type="EMBL" id="JAFJYH010000276">
    <property type="protein sequence ID" value="KAG4414218.1"/>
    <property type="molecule type" value="Genomic_DNA"/>
</dbReference>
<evidence type="ECO:0000256" key="2">
    <source>
        <dbReference type="ARBA" id="ARBA00022676"/>
    </source>
</evidence>
<feature type="compositionally biased region" description="Basic residues" evidence="16">
    <location>
        <begin position="129"/>
        <end position="138"/>
    </location>
</feature>
<dbReference type="InterPro" id="IPR036930">
    <property type="entry name" value="WGR_dom_sf"/>
</dbReference>
<dbReference type="Gene3D" id="1.20.142.10">
    <property type="entry name" value="Poly(ADP-ribose) polymerase, regulatory domain"/>
    <property type="match status" value="1"/>
</dbReference>
<dbReference type="SUPFAM" id="SSF142921">
    <property type="entry name" value="WGR domain-like"/>
    <property type="match status" value="1"/>
</dbReference>
<evidence type="ECO:0000256" key="5">
    <source>
        <dbReference type="ARBA" id="ARBA00022723"/>
    </source>
</evidence>
<dbReference type="InterPro" id="IPR012317">
    <property type="entry name" value="Poly(ADP-ribose)pol_cat_dom"/>
</dbReference>
<proteinExistence type="inferred from homology"/>
<dbReference type="InterPro" id="IPR004102">
    <property type="entry name" value="Poly(ADP-ribose)pol_reg_dom"/>
</dbReference>
<evidence type="ECO:0000256" key="6">
    <source>
        <dbReference type="ARBA" id="ARBA00022737"/>
    </source>
</evidence>
<comment type="caution">
    <text evidence="21">The sequence shown here is derived from an EMBL/GenBank/DDBJ whole genome shotgun (WGS) entry which is preliminary data.</text>
</comment>
<dbReference type="GO" id="GO:0003677">
    <property type="term" value="F:DNA binding"/>
    <property type="evidence" value="ECO:0007669"/>
    <property type="project" value="UniProtKB-KW"/>
</dbReference>
<keyword evidence="3 15" id="KW-0808">Transferase</keyword>
<accession>A0A8H7T8E1</accession>
<evidence type="ECO:0000313" key="21">
    <source>
        <dbReference type="EMBL" id="KAG4414218.1"/>
    </source>
</evidence>
<evidence type="ECO:0000259" key="20">
    <source>
        <dbReference type="PROSITE" id="PS51977"/>
    </source>
</evidence>
<dbReference type="EC" id="2.4.2.-" evidence="15"/>
<keyword evidence="8" id="KW-0863">Zinc-finger</keyword>
<organism evidence="21 22">
    <name type="scientific">Cadophora malorum</name>
    <dbReference type="NCBI Taxonomy" id="108018"/>
    <lineage>
        <taxon>Eukaryota</taxon>
        <taxon>Fungi</taxon>
        <taxon>Dikarya</taxon>
        <taxon>Ascomycota</taxon>
        <taxon>Pezizomycotina</taxon>
        <taxon>Leotiomycetes</taxon>
        <taxon>Helotiales</taxon>
        <taxon>Ploettnerulaceae</taxon>
        <taxon>Cadophora</taxon>
    </lineage>
</organism>
<dbReference type="PROSITE" id="PS51977">
    <property type="entry name" value="WGR"/>
    <property type="match status" value="1"/>
</dbReference>
<reference evidence="21" key="1">
    <citation type="submission" date="2021-02" db="EMBL/GenBank/DDBJ databases">
        <title>Genome sequence Cadophora malorum strain M34.</title>
        <authorList>
            <person name="Stefanovic E."/>
            <person name="Vu D."/>
            <person name="Scully C."/>
            <person name="Dijksterhuis J."/>
            <person name="Roader J."/>
            <person name="Houbraken J."/>
        </authorList>
    </citation>
    <scope>NUCLEOTIDE SEQUENCE</scope>
    <source>
        <strain evidence="21">M34</strain>
    </source>
</reference>
<dbReference type="GO" id="GO:0006302">
    <property type="term" value="P:double-strand break repair"/>
    <property type="evidence" value="ECO:0007669"/>
    <property type="project" value="TreeGrafter"/>
</dbReference>
<evidence type="ECO:0000256" key="8">
    <source>
        <dbReference type="ARBA" id="ARBA00022771"/>
    </source>
</evidence>
<dbReference type="InterPro" id="IPR001357">
    <property type="entry name" value="BRCT_dom"/>
</dbReference>
<dbReference type="InterPro" id="IPR050800">
    <property type="entry name" value="ARTD/PARP"/>
</dbReference>
<dbReference type="InterPro" id="IPR036420">
    <property type="entry name" value="BRCT_dom_sf"/>
</dbReference>
<evidence type="ECO:0000256" key="15">
    <source>
        <dbReference type="RuleBase" id="RU362114"/>
    </source>
</evidence>
<feature type="region of interest" description="Disordered" evidence="16">
    <location>
        <begin position="310"/>
        <end position="341"/>
    </location>
</feature>
<keyword evidence="22" id="KW-1185">Reference proteome</keyword>
<dbReference type="CDD" id="cd07997">
    <property type="entry name" value="WGR_PARP"/>
    <property type="match status" value="1"/>
</dbReference>
<keyword evidence="4" id="KW-0548">Nucleotidyltransferase</keyword>
<evidence type="ECO:0000259" key="18">
    <source>
        <dbReference type="PROSITE" id="PS51059"/>
    </source>
</evidence>
<dbReference type="InterPro" id="IPR008893">
    <property type="entry name" value="WGR_domain"/>
</dbReference>
<dbReference type="PANTHER" id="PTHR10459">
    <property type="entry name" value="DNA LIGASE"/>
    <property type="match status" value="1"/>
</dbReference>
<dbReference type="PROSITE" id="PS51059">
    <property type="entry name" value="PARP_CATALYTIC"/>
    <property type="match status" value="1"/>
</dbReference>
<feature type="region of interest" description="Disordered" evidence="16">
    <location>
        <begin position="110"/>
        <end position="179"/>
    </location>
</feature>